<accession>A0ACB6R6K5</accession>
<comment type="caution">
    <text evidence="1">The sequence shown here is derived from an EMBL/GenBank/DDBJ whole genome shotgun (WGS) entry which is preliminary data.</text>
</comment>
<reference evidence="1" key="1">
    <citation type="journal article" date="2020" name="Stud. Mycol.">
        <title>101 Dothideomycetes genomes: a test case for predicting lifestyles and emergence of pathogens.</title>
        <authorList>
            <person name="Haridas S."/>
            <person name="Albert R."/>
            <person name="Binder M."/>
            <person name="Bloem J."/>
            <person name="Labutti K."/>
            <person name="Salamov A."/>
            <person name="Andreopoulos B."/>
            <person name="Baker S."/>
            <person name="Barry K."/>
            <person name="Bills G."/>
            <person name="Bluhm B."/>
            <person name="Cannon C."/>
            <person name="Castanera R."/>
            <person name="Culley D."/>
            <person name="Daum C."/>
            <person name="Ezra D."/>
            <person name="Gonzalez J."/>
            <person name="Henrissat B."/>
            <person name="Kuo A."/>
            <person name="Liang C."/>
            <person name="Lipzen A."/>
            <person name="Lutzoni F."/>
            <person name="Magnuson J."/>
            <person name="Mondo S."/>
            <person name="Nolan M."/>
            <person name="Ohm R."/>
            <person name="Pangilinan J."/>
            <person name="Park H.-J."/>
            <person name="Ramirez L."/>
            <person name="Alfaro M."/>
            <person name="Sun H."/>
            <person name="Tritt A."/>
            <person name="Yoshinaga Y."/>
            <person name="Zwiers L.-H."/>
            <person name="Turgeon B."/>
            <person name="Goodwin S."/>
            <person name="Spatafora J."/>
            <person name="Crous P."/>
            <person name="Grigoriev I."/>
        </authorList>
    </citation>
    <scope>NUCLEOTIDE SEQUENCE</scope>
    <source>
        <strain evidence="1">ATCC 200398</strain>
    </source>
</reference>
<dbReference type="EMBL" id="MU003497">
    <property type="protein sequence ID" value="KAF2474898.1"/>
    <property type="molecule type" value="Genomic_DNA"/>
</dbReference>
<keyword evidence="2" id="KW-1185">Reference proteome</keyword>
<gene>
    <name evidence="1" type="ORF">BDR25DRAFT_340573</name>
</gene>
<evidence type="ECO:0000313" key="1">
    <source>
        <dbReference type="EMBL" id="KAF2474898.1"/>
    </source>
</evidence>
<sequence length="302" mass="33340">MADSWDSYNYTVASQSSPQLPDTWKIAPLDVLNGDIDAIAKCPKTSTTFIAFAISNVIVTVVGILLGCRPIIHKLSCHVLGKRGKQNTILYNWIFPLALHVGANALVGVVIHNTPGYENVKVQDAMMIYFVRPRISVLALATMSCFFMSREDYPWMYALLANTIAEFILQVIADIWVIYTGINRWNTTALGIAAAMCISTGLFFIVALLIVIASRPYDSTGGQVFHIDYAAGFKVSNSFGNRFCNWFAMMMFGVPSYLISWGFFTSLITTAKTEWCPPKLAAQVAIWVLFPLLGTIFGVAVC</sequence>
<name>A0ACB6R6K5_9PLEO</name>
<protein>
    <submittedName>
        <fullName evidence="1">Uncharacterized protein</fullName>
    </submittedName>
</protein>
<evidence type="ECO:0000313" key="2">
    <source>
        <dbReference type="Proteomes" id="UP000799755"/>
    </source>
</evidence>
<dbReference type="Proteomes" id="UP000799755">
    <property type="component" value="Unassembled WGS sequence"/>
</dbReference>
<proteinExistence type="predicted"/>
<organism evidence="1 2">
    <name type="scientific">Lindgomyces ingoldianus</name>
    <dbReference type="NCBI Taxonomy" id="673940"/>
    <lineage>
        <taxon>Eukaryota</taxon>
        <taxon>Fungi</taxon>
        <taxon>Dikarya</taxon>
        <taxon>Ascomycota</taxon>
        <taxon>Pezizomycotina</taxon>
        <taxon>Dothideomycetes</taxon>
        <taxon>Pleosporomycetidae</taxon>
        <taxon>Pleosporales</taxon>
        <taxon>Lindgomycetaceae</taxon>
        <taxon>Lindgomyces</taxon>
    </lineage>
</organism>